<keyword evidence="11" id="KW-1208">Phospholipid metabolism</keyword>
<dbReference type="AlphaFoldDB" id="A0A1H2GS64"/>
<dbReference type="GO" id="GO:0046474">
    <property type="term" value="P:glycerophospholipid biosynthetic process"/>
    <property type="evidence" value="ECO:0007669"/>
    <property type="project" value="TreeGrafter"/>
</dbReference>
<evidence type="ECO:0000256" key="9">
    <source>
        <dbReference type="ARBA" id="ARBA00023136"/>
    </source>
</evidence>
<dbReference type="Pfam" id="PF01066">
    <property type="entry name" value="CDP-OH_P_transf"/>
    <property type="match status" value="1"/>
</dbReference>
<name>A0A1H2GS64_9ACTN</name>
<dbReference type="PROSITE" id="PS00379">
    <property type="entry name" value="CDP_ALCOHOL_P_TRANSF"/>
    <property type="match status" value="1"/>
</dbReference>
<reference evidence="14 15" key="1">
    <citation type="submission" date="2016-10" db="EMBL/GenBank/DDBJ databases">
        <authorList>
            <person name="de Groot N.N."/>
        </authorList>
    </citation>
    <scope>NUCLEOTIDE SEQUENCE [LARGE SCALE GENOMIC DNA]</scope>
    <source>
        <strain evidence="14 15">DSM 44215</strain>
    </source>
</reference>
<comment type="subcellular location">
    <subcellularLocation>
        <location evidence="1">Membrane</location>
        <topology evidence="1">Multi-pass membrane protein</topology>
    </subcellularLocation>
</comment>
<keyword evidence="7 13" id="KW-1133">Transmembrane helix</keyword>
<dbReference type="Proteomes" id="UP000183180">
    <property type="component" value="Unassembled WGS sequence"/>
</dbReference>
<proteinExistence type="inferred from homology"/>
<keyword evidence="8" id="KW-0443">Lipid metabolism</keyword>
<keyword evidence="6 13" id="KW-0812">Transmembrane</keyword>
<evidence type="ECO:0000313" key="15">
    <source>
        <dbReference type="Proteomes" id="UP000183180"/>
    </source>
</evidence>
<keyword evidence="4" id="KW-0444">Lipid biosynthesis</keyword>
<dbReference type="PANTHER" id="PTHR14269:SF62">
    <property type="entry name" value="CDP-DIACYLGLYCEROL--GLYCEROL-3-PHOSPHATE 3-PHOSPHATIDYLTRANSFERASE 1, CHLOROPLASTIC"/>
    <property type="match status" value="1"/>
</dbReference>
<dbReference type="InterPro" id="IPR043130">
    <property type="entry name" value="CDP-OH_PTrfase_TM_dom"/>
</dbReference>
<dbReference type="InterPro" id="IPR048254">
    <property type="entry name" value="CDP_ALCOHOL_P_TRANSF_CS"/>
</dbReference>
<keyword evidence="9 13" id="KW-0472">Membrane</keyword>
<evidence type="ECO:0000256" key="5">
    <source>
        <dbReference type="ARBA" id="ARBA00022679"/>
    </source>
</evidence>
<feature type="transmembrane region" description="Helical" evidence="13">
    <location>
        <begin position="161"/>
        <end position="186"/>
    </location>
</feature>
<dbReference type="OrthoDB" id="9796672at2"/>
<evidence type="ECO:0000256" key="11">
    <source>
        <dbReference type="ARBA" id="ARBA00023264"/>
    </source>
</evidence>
<dbReference type="EMBL" id="FNLM01000034">
    <property type="protein sequence ID" value="SDU22503.1"/>
    <property type="molecule type" value="Genomic_DNA"/>
</dbReference>
<dbReference type="PIRSF" id="PIRSF000847">
    <property type="entry name" value="Phos_ph_gly_syn"/>
    <property type="match status" value="1"/>
</dbReference>
<protein>
    <submittedName>
        <fullName evidence="14">CDP-diacylglycerol--glycerol-3-phosphate 3-phosphatidyltransferase</fullName>
    </submittedName>
</protein>
<evidence type="ECO:0000256" key="8">
    <source>
        <dbReference type="ARBA" id="ARBA00023098"/>
    </source>
</evidence>
<feature type="transmembrane region" description="Helical" evidence="13">
    <location>
        <begin position="44"/>
        <end position="61"/>
    </location>
</feature>
<keyword evidence="5 12" id="KW-0808">Transferase</keyword>
<evidence type="ECO:0000256" key="13">
    <source>
        <dbReference type="SAM" id="Phobius"/>
    </source>
</evidence>
<dbReference type="InterPro" id="IPR000462">
    <property type="entry name" value="CDP-OH_P_trans"/>
</dbReference>
<organism evidence="14 15">
    <name type="scientific">Gordonia westfalica</name>
    <dbReference type="NCBI Taxonomy" id="158898"/>
    <lineage>
        <taxon>Bacteria</taxon>
        <taxon>Bacillati</taxon>
        <taxon>Actinomycetota</taxon>
        <taxon>Actinomycetes</taxon>
        <taxon>Mycobacteriales</taxon>
        <taxon>Gordoniaceae</taxon>
        <taxon>Gordonia</taxon>
    </lineage>
</organism>
<dbReference type="PANTHER" id="PTHR14269">
    <property type="entry name" value="CDP-DIACYLGLYCEROL--GLYCEROL-3-PHOSPHATE 3-PHOSPHATIDYLTRANSFERASE-RELATED"/>
    <property type="match status" value="1"/>
</dbReference>
<accession>A0A1H2GS64</accession>
<sequence length="209" mass="23262">MTEPEAASAPAPDRIVTVPNALSVLRLVLIPVFVWLLLVEKADGWAFAVLMFSGFSDWADGKLARLLDQSSRIGALLDPAADRLYIVIIPLAFGVREFLPWWLIGVIIGRDVLLFATAPLLRSRGVLALPVLYIGKAATFALMSAFPWLLAGQLDSVVGDFAYPIGWAFMIWGVGLYLWSFVLYWYQTILVMRLMPPRRQVEPSPDSRV</sequence>
<dbReference type="Gene3D" id="1.20.120.1760">
    <property type="match status" value="1"/>
</dbReference>
<evidence type="ECO:0000256" key="7">
    <source>
        <dbReference type="ARBA" id="ARBA00022989"/>
    </source>
</evidence>
<evidence type="ECO:0000256" key="4">
    <source>
        <dbReference type="ARBA" id="ARBA00022516"/>
    </source>
</evidence>
<keyword evidence="10" id="KW-0594">Phospholipid biosynthesis</keyword>
<comment type="pathway">
    <text evidence="2">Lipid metabolism; phospholipid metabolism.</text>
</comment>
<evidence type="ECO:0000256" key="2">
    <source>
        <dbReference type="ARBA" id="ARBA00005074"/>
    </source>
</evidence>
<dbReference type="STRING" id="158898.SAMN04488548_13482"/>
<dbReference type="InterPro" id="IPR004570">
    <property type="entry name" value="Phosphatidylglycerol_P_synth"/>
</dbReference>
<dbReference type="UniPathway" id="UPA00085"/>
<evidence type="ECO:0000313" key="14">
    <source>
        <dbReference type="EMBL" id="SDU22503.1"/>
    </source>
</evidence>
<feature type="transmembrane region" description="Helical" evidence="13">
    <location>
        <begin position="21"/>
        <end position="38"/>
    </location>
</feature>
<dbReference type="RefSeq" id="WP_074848610.1">
    <property type="nucleotide sequence ID" value="NZ_FNLM01000034.1"/>
</dbReference>
<evidence type="ECO:0000256" key="12">
    <source>
        <dbReference type="RuleBase" id="RU003750"/>
    </source>
</evidence>
<evidence type="ECO:0000256" key="10">
    <source>
        <dbReference type="ARBA" id="ARBA00023209"/>
    </source>
</evidence>
<dbReference type="GO" id="GO:0016020">
    <property type="term" value="C:membrane"/>
    <property type="evidence" value="ECO:0007669"/>
    <property type="project" value="UniProtKB-SubCell"/>
</dbReference>
<comment type="similarity">
    <text evidence="3 12">Belongs to the CDP-alcohol phosphatidyltransferase class-I family.</text>
</comment>
<gene>
    <name evidence="14" type="ORF">SAMN04488548_13482</name>
</gene>
<dbReference type="GO" id="GO:0008444">
    <property type="term" value="F:CDP-diacylglycerol-glycerol-3-phosphate 3-phosphatidyltransferase activity"/>
    <property type="evidence" value="ECO:0007669"/>
    <property type="project" value="InterPro"/>
</dbReference>
<evidence type="ECO:0000256" key="3">
    <source>
        <dbReference type="ARBA" id="ARBA00010441"/>
    </source>
</evidence>
<dbReference type="InterPro" id="IPR050324">
    <property type="entry name" value="CDP-alcohol_PTase-I"/>
</dbReference>
<evidence type="ECO:0000256" key="1">
    <source>
        <dbReference type="ARBA" id="ARBA00004141"/>
    </source>
</evidence>
<evidence type="ECO:0000256" key="6">
    <source>
        <dbReference type="ARBA" id="ARBA00022692"/>
    </source>
</evidence>
<feature type="transmembrane region" description="Helical" evidence="13">
    <location>
        <begin position="128"/>
        <end position="149"/>
    </location>
</feature>